<evidence type="ECO:0000256" key="10">
    <source>
        <dbReference type="ARBA" id="ARBA00041398"/>
    </source>
</evidence>
<dbReference type="InterPro" id="IPR005841">
    <property type="entry name" value="Alpha-D-phosphohexomutase_SF"/>
</dbReference>
<feature type="domain" description="Alpha-D-phosphohexomutase alpha/beta/alpha" evidence="13">
    <location>
        <begin position="45"/>
        <end position="182"/>
    </location>
</feature>
<sequence length="393" mass="42970">MHETWRAAYQRWLNFPALDAEMRSALDAIQTDESLVVEHFYRTIDFGTGGMRGELGPGTNRINIYTIRKATEALSRYLLSQGEQARQSGVVIAYDSRHKSPLFAEEAAKVLGKHGIRVYLFDRVFPTPILSFAVRHLAARAGIVITASHNPASYNGYKVYGSDGAQITPDTADKLMALIKETGDELAIEVADERELRQTGMLSTIGDSVLEAYLEQVKSIRLHTHLSESARDDVRIIFTPLHGTTGEAISKGLAAFGYQQVALVQEQADPDPDFSSVSSPNPEDPQAFALAIRDAKAAHADLIIGTDPDGDRIGVLVKNMTGDYVPLTGNQIGALLLYDVLNQKKNKGTLPDNGIMMKTIVTSELGSQIARDFGLVTEDTLTGFKYIGEKIAE</sequence>
<dbReference type="Pfam" id="PF02879">
    <property type="entry name" value="PGM_PMM_II"/>
    <property type="match status" value="1"/>
</dbReference>
<evidence type="ECO:0000256" key="1">
    <source>
        <dbReference type="ARBA" id="ARBA00001946"/>
    </source>
</evidence>
<evidence type="ECO:0000256" key="11">
    <source>
        <dbReference type="ARBA" id="ARBA00041467"/>
    </source>
</evidence>
<dbReference type="InterPro" id="IPR016055">
    <property type="entry name" value="A-D-PHexomutase_a/b/a-I/II/III"/>
</dbReference>
<dbReference type="Pfam" id="PF02880">
    <property type="entry name" value="PGM_PMM_III"/>
    <property type="match status" value="1"/>
</dbReference>
<dbReference type="GO" id="GO:0008973">
    <property type="term" value="F:phosphopentomutase activity"/>
    <property type="evidence" value="ECO:0007669"/>
    <property type="project" value="TreeGrafter"/>
</dbReference>
<evidence type="ECO:0000256" key="7">
    <source>
        <dbReference type="ARBA" id="ARBA00022842"/>
    </source>
</evidence>
<dbReference type="PANTHER" id="PTHR45745:SF1">
    <property type="entry name" value="PHOSPHOGLUCOMUTASE 2B-RELATED"/>
    <property type="match status" value="1"/>
</dbReference>
<dbReference type="Gene3D" id="3.40.120.10">
    <property type="entry name" value="Alpha-D-Glucose-1,6-Bisphosphate, subunit A, domain 3"/>
    <property type="match status" value="3"/>
</dbReference>
<dbReference type="RefSeq" id="WP_122910277.1">
    <property type="nucleotide sequence ID" value="NZ_CBCSBE010000020.1"/>
</dbReference>
<protein>
    <recommendedName>
        <fullName evidence="9">Phosphoglucomutase</fullName>
    </recommendedName>
    <alternativeName>
        <fullName evidence="11">Alpha-phosphoglucomutase</fullName>
    </alternativeName>
    <alternativeName>
        <fullName evidence="10">Glucose phosphomutase</fullName>
    </alternativeName>
</protein>
<feature type="domain" description="Alpha-D-phosphohexomutase alpha/beta/alpha" evidence="15">
    <location>
        <begin position="329"/>
        <end position="393"/>
    </location>
</feature>
<dbReference type="SUPFAM" id="SSF53738">
    <property type="entry name" value="Phosphoglucomutase, first 3 domains"/>
    <property type="match status" value="3"/>
</dbReference>
<evidence type="ECO:0000256" key="4">
    <source>
        <dbReference type="ARBA" id="ARBA00010231"/>
    </source>
</evidence>
<evidence type="ECO:0000256" key="5">
    <source>
        <dbReference type="ARBA" id="ARBA00022553"/>
    </source>
</evidence>
<dbReference type="PRINTS" id="PR00509">
    <property type="entry name" value="PGMPMM"/>
</dbReference>
<dbReference type="GO" id="GO:0000287">
    <property type="term" value="F:magnesium ion binding"/>
    <property type="evidence" value="ECO:0007669"/>
    <property type="project" value="InterPro"/>
</dbReference>
<evidence type="ECO:0000256" key="2">
    <source>
        <dbReference type="ARBA" id="ARBA00005164"/>
    </source>
</evidence>
<dbReference type="InterPro" id="IPR005845">
    <property type="entry name" value="A-D-PHexomutase_a/b/a-II"/>
</dbReference>
<keyword evidence="5" id="KW-0597">Phosphoprotein</keyword>
<comment type="caution">
    <text evidence="16">The sequence shown here is derived from an EMBL/GenBank/DDBJ whole genome shotgun (WGS) entry which is preliminary data.</text>
</comment>
<dbReference type="InterPro" id="IPR016066">
    <property type="entry name" value="A-D-PHexomutase_CS"/>
</dbReference>
<evidence type="ECO:0000256" key="8">
    <source>
        <dbReference type="ARBA" id="ARBA00023235"/>
    </source>
</evidence>
<evidence type="ECO:0000259" key="14">
    <source>
        <dbReference type="Pfam" id="PF02879"/>
    </source>
</evidence>
<dbReference type="PANTHER" id="PTHR45745">
    <property type="entry name" value="PHOSPHOMANNOMUTASE 45A"/>
    <property type="match status" value="1"/>
</dbReference>
<dbReference type="GO" id="GO:0006166">
    <property type="term" value="P:purine ribonucleoside salvage"/>
    <property type="evidence" value="ECO:0007669"/>
    <property type="project" value="TreeGrafter"/>
</dbReference>
<feature type="domain" description="Alpha-D-phosphohexomutase alpha/beta/alpha" evidence="14">
    <location>
        <begin position="212"/>
        <end position="316"/>
    </location>
</feature>
<keyword evidence="7 12" id="KW-0460">Magnesium</keyword>
<dbReference type="GO" id="GO:0005975">
    <property type="term" value="P:carbohydrate metabolic process"/>
    <property type="evidence" value="ECO:0007669"/>
    <property type="project" value="InterPro"/>
</dbReference>
<comment type="cofactor">
    <cofactor evidence="1">
        <name>Mg(2+)</name>
        <dbReference type="ChEBI" id="CHEBI:18420"/>
    </cofactor>
</comment>
<evidence type="ECO:0000256" key="6">
    <source>
        <dbReference type="ARBA" id="ARBA00022723"/>
    </source>
</evidence>
<dbReference type="EMBL" id="RHHR01000035">
    <property type="protein sequence ID" value="RNB70080.1"/>
    <property type="molecule type" value="Genomic_DNA"/>
</dbReference>
<dbReference type="Proteomes" id="UP000282028">
    <property type="component" value="Unassembled WGS sequence"/>
</dbReference>
<evidence type="ECO:0000313" key="16">
    <source>
        <dbReference type="EMBL" id="RNB70080.1"/>
    </source>
</evidence>
<comment type="pathway">
    <text evidence="2">Glycolipid metabolism; diglucosyl-diacylglycerol biosynthesis.</text>
</comment>
<dbReference type="CDD" id="cd05799">
    <property type="entry name" value="PGM2"/>
    <property type="match status" value="1"/>
</dbReference>
<dbReference type="PROSITE" id="PS00710">
    <property type="entry name" value="PGM_PMM"/>
    <property type="match status" value="1"/>
</dbReference>
<keyword evidence="6 12" id="KW-0479">Metal-binding</keyword>
<evidence type="ECO:0000259" key="15">
    <source>
        <dbReference type="Pfam" id="PF02880"/>
    </source>
</evidence>
<dbReference type="AlphaFoldDB" id="A0A3M8C301"/>
<keyword evidence="17" id="KW-1185">Reference proteome</keyword>
<dbReference type="Pfam" id="PF02878">
    <property type="entry name" value="PGM_PMM_I"/>
    <property type="match status" value="1"/>
</dbReference>
<evidence type="ECO:0000256" key="12">
    <source>
        <dbReference type="RuleBase" id="RU004326"/>
    </source>
</evidence>
<proteinExistence type="inferred from homology"/>
<evidence type="ECO:0000313" key="17">
    <source>
        <dbReference type="Proteomes" id="UP000282028"/>
    </source>
</evidence>
<comment type="pathway">
    <text evidence="3">Lipid metabolism.</text>
</comment>
<evidence type="ECO:0000256" key="9">
    <source>
        <dbReference type="ARBA" id="ARBA00039995"/>
    </source>
</evidence>
<keyword evidence="8" id="KW-0413">Isomerase</keyword>
<dbReference type="OrthoDB" id="9806956at2"/>
<reference evidence="16 17" key="1">
    <citation type="submission" date="2018-10" db="EMBL/GenBank/DDBJ databases">
        <title>Phylogenomics of Brevibacillus.</title>
        <authorList>
            <person name="Dunlap C."/>
        </authorList>
    </citation>
    <scope>NUCLEOTIDE SEQUENCE [LARGE SCALE GENOMIC DNA]</scope>
    <source>
        <strain evidence="16 17">JCM 12215</strain>
    </source>
</reference>
<gene>
    <name evidence="16" type="ORF">EDM52_17670</name>
</gene>
<evidence type="ECO:0000256" key="3">
    <source>
        <dbReference type="ARBA" id="ARBA00005189"/>
    </source>
</evidence>
<dbReference type="InterPro" id="IPR005846">
    <property type="entry name" value="A-D-PHexomutase_a/b/a-III"/>
</dbReference>
<accession>A0A3M8C301</accession>
<name>A0A3M8C301_9BACL</name>
<evidence type="ECO:0000259" key="13">
    <source>
        <dbReference type="Pfam" id="PF02878"/>
    </source>
</evidence>
<organism evidence="16 17">
    <name type="scientific">Brevibacillus invocatus</name>
    <dbReference type="NCBI Taxonomy" id="173959"/>
    <lineage>
        <taxon>Bacteria</taxon>
        <taxon>Bacillati</taxon>
        <taxon>Bacillota</taxon>
        <taxon>Bacilli</taxon>
        <taxon>Bacillales</taxon>
        <taxon>Paenibacillaceae</taxon>
        <taxon>Brevibacillus</taxon>
    </lineage>
</organism>
<comment type="similarity">
    <text evidence="4 12">Belongs to the phosphohexose mutase family.</text>
</comment>
<dbReference type="InterPro" id="IPR005844">
    <property type="entry name" value="A-D-PHexomutase_a/b/a-I"/>
</dbReference>